<dbReference type="EMBL" id="MHRJ01000011">
    <property type="protein sequence ID" value="OHA23282.1"/>
    <property type="molecule type" value="Genomic_DNA"/>
</dbReference>
<evidence type="ECO:0000313" key="3">
    <source>
        <dbReference type="Proteomes" id="UP000176493"/>
    </source>
</evidence>
<dbReference type="Proteomes" id="UP000176493">
    <property type="component" value="Unassembled WGS sequence"/>
</dbReference>
<name>A0A1G2MJW5_9BACT</name>
<protein>
    <submittedName>
        <fullName evidence="2">Uncharacterized protein</fullName>
    </submittedName>
</protein>
<organism evidence="2 3">
    <name type="scientific">Candidatus Taylorbacteria bacterium RIFCSPHIGHO2_02_49_25</name>
    <dbReference type="NCBI Taxonomy" id="1802305"/>
    <lineage>
        <taxon>Bacteria</taxon>
        <taxon>Candidatus Tayloriibacteriota</taxon>
    </lineage>
</organism>
<reference evidence="2 3" key="1">
    <citation type="journal article" date="2016" name="Nat. Commun.">
        <title>Thousands of microbial genomes shed light on interconnected biogeochemical processes in an aquifer system.</title>
        <authorList>
            <person name="Anantharaman K."/>
            <person name="Brown C.T."/>
            <person name="Hug L.A."/>
            <person name="Sharon I."/>
            <person name="Castelle C.J."/>
            <person name="Probst A.J."/>
            <person name="Thomas B.C."/>
            <person name="Singh A."/>
            <person name="Wilkins M.J."/>
            <person name="Karaoz U."/>
            <person name="Brodie E.L."/>
            <person name="Williams K.H."/>
            <person name="Hubbard S.S."/>
            <person name="Banfield J.F."/>
        </authorList>
    </citation>
    <scope>NUCLEOTIDE SEQUENCE [LARGE SCALE GENOMIC DNA]</scope>
</reference>
<sequence length="95" mass="10784">MVTRQRPRIFPRYKGSCKSRKRESVKSFGGINKKTLDPGQMPGPEEFVVDADTQPFPGAEWRPAPVFLLSNSEKDIATILFLSLFLRVPRTVAYI</sequence>
<comment type="caution">
    <text evidence="2">The sequence shown here is derived from an EMBL/GenBank/DDBJ whole genome shotgun (WGS) entry which is preliminary data.</text>
</comment>
<proteinExistence type="predicted"/>
<gene>
    <name evidence="2" type="ORF">A2W52_00670</name>
</gene>
<evidence type="ECO:0000313" key="2">
    <source>
        <dbReference type="EMBL" id="OHA23282.1"/>
    </source>
</evidence>
<feature type="compositionally biased region" description="Basic residues" evidence="1">
    <location>
        <begin position="13"/>
        <end position="23"/>
    </location>
</feature>
<evidence type="ECO:0000256" key="1">
    <source>
        <dbReference type="SAM" id="MobiDB-lite"/>
    </source>
</evidence>
<accession>A0A1G2MJW5</accession>
<feature type="region of interest" description="Disordered" evidence="1">
    <location>
        <begin position="13"/>
        <end position="44"/>
    </location>
</feature>
<dbReference type="AlphaFoldDB" id="A0A1G2MJW5"/>